<dbReference type="EMBL" id="CM056811">
    <property type="protein sequence ID" value="KAJ8636941.1"/>
    <property type="molecule type" value="Genomic_DNA"/>
</dbReference>
<proteinExistence type="predicted"/>
<sequence>MEESTSEPPRSLNPLSQRQNIEHIDSNSKVISTPLLKPVKDRDFLTHLESCLTKCDDVDKLLKISNYAAKIILSSSPKPPLGPLSTPTLNPSNPTLASLQGLPPRHIHQRPQHPPPHLPPLAPHIQR</sequence>
<protein>
    <submittedName>
        <fullName evidence="1">Uncharacterized protein</fullName>
    </submittedName>
</protein>
<accession>A0ACC2LTW9</accession>
<evidence type="ECO:0000313" key="2">
    <source>
        <dbReference type="Proteomes" id="UP001234297"/>
    </source>
</evidence>
<keyword evidence="2" id="KW-1185">Reference proteome</keyword>
<gene>
    <name evidence="1" type="ORF">MRB53_011208</name>
</gene>
<reference evidence="1 2" key="1">
    <citation type="journal article" date="2022" name="Hortic Res">
        <title>A haplotype resolved chromosomal level avocado genome allows analysis of novel avocado genes.</title>
        <authorList>
            <person name="Nath O."/>
            <person name="Fletcher S.J."/>
            <person name="Hayward A."/>
            <person name="Shaw L.M."/>
            <person name="Masouleh A.K."/>
            <person name="Furtado A."/>
            <person name="Henry R.J."/>
            <person name="Mitter N."/>
        </authorList>
    </citation>
    <scope>NUCLEOTIDE SEQUENCE [LARGE SCALE GENOMIC DNA]</scope>
    <source>
        <strain evidence="2">cv. Hass</strain>
    </source>
</reference>
<organism evidence="1 2">
    <name type="scientific">Persea americana</name>
    <name type="common">Avocado</name>
    <dbReference type="NCBI Taxonomy" id="3435"/>
    <lineage>
        <taxon>Eukaryota</taxon>
        <taxon>Viridiplantae</taxon>
        <taxon>Streptophyta</taxon>
        <taxon>Embryophyta</taxon>
        <taxon>Tracheophyta</taxon>
        <taxon>Spermatophyta</taxon>
        <taxon>Magnoliopsida</taxon>
        <taxon>Magnoliidae</taxon>
        <taxon>Laurales</taxon>
        <taxon>Lauraceae</taxon>
        <taxon>Persea</taxon>
    </lineage>
</organism>
<name>A0ACC2LTW9_PERAE</name>
<comment type="caution">
    <text evidence="1">The sequence shown here is derived from an EMBL/GenBank/DDBJ whole genome shotgun (WGS) entry which is preliminary data.</text>
</comment>
<dbReference type="Proteomes" id="UP001234297">
    <property type="component" value="Chromosome 3"/>
</dbReference>
<evidence type="ECO:0000313" key="1">
    <source>
        <dbReference type="EMBL" id="KAJ8636941.1"/>
    </source>
</evidence>